<name>A0A087UP51_STEMI</name>
<dbReference type="GO" id="GO:0043328">
    <property type="term" value="P:protein transport to vacuole involved in ubiquitin-dependent protein catabolic process via the multivesicular body sorting pathway"/>
    <property type="evidence" value="ECO:0007669"/>
    <property type="project" value="TreeGrafter"/>
</dbReference>
<dbReference type="InterPro" id="IPR008942">
    <property type="entry name" value="ENTH_VHS"/>
</dbReference>
<evidence type="ECO:0000313" key="9">
    <source>
        <dbReference type="Proteomes" id="UP000054359"/>
    </source>
</evidence>
<evidence type="ECO:0000256" key="2">
    <source>
        <dbReference type="ARBA" id="ARBA00009666"/>
    </source>
</evidence>
<evidence type="ECO:0000256" key="4">
    <source>
        <dbReference type="ARBA" id="ARBA00022753"/>
    </source>
</evidence>
<keyword evidence="4" id="KW-0967">Endosome</keyword>
<dbReference type="PRINTS" id="PR00452">
    <property type="entry name" value="SH3DOMAIN"/>
</dbReference>
<dbReference type="AlphaFoldDB" id="A0A087UP51"/>
<dbReference type="PROSITE" id="PS50002">
    <property type="entry name" value="SH3"/>
    <property type="match status" value="1"/>
</dbReference>
<dbReference type="Pfam" id="PF00018">
    <property type="entry name" value="SH3_1"/>
    <property type="match status" value="1"/>
</dbReference>
<proteinExistence type="inferred from homology"/>
<dbReference type="SUPFAM" id="SSF48464">
    <property type="entry name" value="ENTH/VHS domain"/>
    <property type="match status" value="1"/>
</dbReference>
<keyword evidence="3 5" id="KW-0728">SH3 domain</keyword>
<feature type="domain" description="SH3" evidence="6">
    <location>
        <begin position="205"/>
        <end position="264"/>
    </location>
</feature>
<dbReference type="PANTHER" id="PTHR45929">
    <property type="entry name" value="JAK PATHWAY SIGNAL TRANSDUCTION ADAPTOR MOLECULE"/>
    <property type="match status" value="1"/>
</dbReference>
<dbReference type="OrthoDB" id="10068368at2759"/>
<feature type="domain" description="VHS" evidence="7">
    <location>
        <begin position="16"/>
        <end position="144"/>
    </location>
</feature>
<dbReference type="PANTHER" id="PTHR45929:SF3">
    <property type="entry name" value="JAK PATHWAY SIGNAL TRANSDUCTION ADAPTOR MOLECULE"/>
    <property type="match status" value="1"/>
</dbReference>
<dbReference type="SMART" id="SM00288">
    <property type="entry name" value="VHS"/>
    <property type="match status" value="1"/>
</dbReference>
<dbReference type="GO" id="GO:0043130">
    <property type="term" value="F:ubiquitin binding"/>
    <property type="evidence" value="ECO:0007669"/>
    <property type="project" value="InterPro"/>
</dbReference>
<evidence type="ECO:0000256" key="1">
    <source>
        <dbReference type="ARBA" id="ARBA00004177"/>
    </source>
</evidence>
<evidence type="ECO:0000259" key="7">
    <source>
        <dbReference type="PROSITE" id="PS50179"/>
    </source>
</evidence>
<feature type="non-terminal residue" evidence="8">
    <location>
        <position position="291"/>
    </location>
</feature>
<dbReference type="SMART" id="SM00326">
    <property type="entry name" value="SH3"/>
    <property type="match status" value="1"/>
</dbReference>
<dbReference type="Pfam" id="PF00790">
    <property type="entry name" value="VHS"/>
    <property type="match status" value="1"/>
</dbReference>
<dbReference type="Gene3D" id="2.30.30.40">
    <property type="entry name" value="SH3 Domains"/>
    <property type="match status" value="1"/>
</dbReference>
<dbReference type="Proteomes" id="UP000054359">
    <property type="component" value="Unassembled WGS sequence"/>
</dbReference>
<dbReference type="InterPro" id="IPR002014">
    <property type="entry name" value="VHS_dom"/>
</dbReference>
<dbReference type="InterPro" id="IPR050670">
    <property type="entry name" value="STAM"/>
</dbReference>
<sequence>MFNFRNSPFDEDIEKATHENNVSEDWSLIMHICDKTVNYQDGAKYCLKSIIKRLHHSVPRVVIQTLTLLDACVKNCDRQFLLQVASSEFTAEVRKLLAKMHPSAATKLKLLLQKWSLEEFKDDPELCIIPSLYYKLKSEGVEFPPMEKEEKVVVPLCTDPNAVSSQEEENDIIKAIEISLKDTGRYDITSETGISNHSTETAKCVQPFKVRALYDFDAAEDNELTIKTGEIVLVLDNSNSNWWKGSNHRGEGLFPANFVTEDLDFDPKITVETTTEEKKPAVIEVEVKIDE</sequence>
<dbReference type="STRING" id="407821.A0A087UP51"/>
<accession>A0A087UP51</accession>
<protein>
    <submittedName>
        <fullName evidence="8">Signal transducing adapter molecule 1</fullName>
    </submittedName>
</protein>
<evidence type="ECO:0000313" key="8">
    <source>
        <dbReference type="EMBL" id="KFM79140.1"/>
    </source>
</evidence>
<dbReference type="Gene3D" id="1.25.40.90">
    <property type="match status" value="1"/>
</dbReference>
<dbReference type="GO" id="GO:0033565">
    <property type="term" value="C:ESCRT-0 complex"/>
    <property type="evidence" value="ECO:0007669"/>
    <property type="project" value="TreeGrafter"/>
</dbReference>
<reference evidence="8 9" key="1">
    <citation type="submission" date="2013-11" db="EMBL/GenBank/DDBJ databases">
        <title>Genome sequencing of Stegodyphus mimosarum.</title>
        <authorList>
            <person name="Bechsgaard J."/>
        </authorList>
    </citation>
    <scope>NUCLEOTIDE SEQUENCE [LARGE SCALE GENOMIC DNA]</scope>
</reference>
<keyword evidence="9" id="KW-1185">Reference proteome</keyword>
<dbReference type="InterPro" id="IPR001452">
    <property type="entry name" value="SH3_domain"/>
</dbReference>
<dbReference type="EMBL" id="KK120832">
    <property type="protein sequence ID" value="KFM79140.1"/>
    <property type="molecule type" value="Genomic_DNA"/>
</dbReference>
<evidence type="ECO:0000256" key="5">
    <source>
        <dbReference type="PROSITE-ProRule" id="PRU00192"/>
    </source>
</evidence>
<dbReference type="PROSITE" id="PS50179">
    <property type="entry name" value="VHS"/>
    <property type="match status" value="1"/>
</dbReference>
<dbReference type="GO" id="GO:0035091">
    <property type="term" value="F:phosphatidylinositol binding"/>
    <property type="evidence" value="ECO:0007669"/>
    <property type="project" value="InterPro"/>
</dbReference>
<gene>
    <name evidence="8" type="ORF">X975_25649</name>
</gene>
<dbReference type="OMA" id="CNISEDW"/>
<comment type="subcellular location">
    <subcellularLocation>
        <location evidence="1">Endosome</location>
    </subcellularLocation>
</comment>
<organism evidence="8 9">
    <name type="scientific">Stegodyphus mimosarum</name>
    <name type="common">African social velvet spider</name>
    <dbReference type="NCBI Taxonomy" id="407821"/>
    <lineage>
        <taxon>Eukaryota</taxon>
        <taxon>Metazoa</taxon>
        <taxon>Ecdysozoa</taxon>
        <taxon>Arthropoda</taxon>
        <taxon>Chelicerata</taxon>
        <taxon>Arachnida</taxon>
        <taxon>Araneae</taxon>
        <taxon>Araneomorphae</taxon>
        <taxon>Entelegynae</taxon>
        <taxon>Eresoidea</taxon>
        <taxon>Eresidae</taxon>
        <taxon>Stegodyphus</taxon>
    </lineage>
</organism>
<evidence type="ECO:0000256" key="3">
    <source>
        <dbReference type="ARBA" id="ARBA00022443"/>
    </source>
</evidence>
<dbReference type="InterPro" id="IPR036028">
    <property type="entry name" value="SH3-like_dom_sf"/>
</dbReference>
<dbReference type="CDD" id="cd03568">
    <property type="entry name" value="VHS_STAM"/>
    <property type="match status" value="1"/>
</dbReference>
<comment type="similarity">
    <text evidence="2">Belongs to the STAM family.</text>
</comment>
<dbReference type="SUPFAM" id="SSF50044">
    <property type="entry name" value="SH3-domain"/>
    <property type="match status" value="1"/>
</dbReference>
<evidence type="ECO:0000259" key="6">
    <source>
        <dbReference type="PROSITE" id="PS50002"/>
    </source>
</evidence>